<organism evidence="2 3">
    <name type="scientific">Alcaligenes faecalis</name>
    <dbReference type="NCBI Taxonomy" id="511"/>
    <lineage>
        <taxon>Bacteria</taxon>
        <taxon>Pseudomonadati</taxon>
        <taxon>Pseudomonadota</taxon>
        <taxon>Betaproteobacteria</taxon>
        <taxon>Burkholderiales</taxon>
        <taxon>Alcaligenaceae</taxon>
        <taxon>Alcaligenes</taxon>
    </lineage>
</organism>
<proteinExistence type="predicted"/>
<name>A0AB33CP70_ALCFA</name>
<dbReference type="SUPFAM" id="SSF55729">
    <property type="entry name" value="Acyl-CoA N-acyltransferases (Nat)"/>
    <property type="match status" value="1"/>
</dbReference>
<dbReference type="GO" id="GO:0016747">
    <property type="term" value="F:acyltransferase activity, transferring groups other than amino-acyl groups"/>
    <property type="evidence" value="ECO:0007669"/>
    <property type="project" value="InterPro"/>
</dbReference>
<dbReference type="PROSITE" id="PS51186">
    <property type="entry name" value="GNAT"/>
    <property type="match status" value="1"/>
</dbReference>
<dbReference type="Pfam" id="PF00583">
    <property type="entry name" value="Acetyltransf_1"/>
    <property type="match status" value="1"/>
</dbReference>
<gene>
    <name evidence="2" type="ORF">AFA_02205</name>
</gene>
<sequence length="220" mass="24616">MSRPRLHSSACGDCLLSSLIRFNSCFIPSSAWNTVPDSSLSLPDGCTFRPLQESELNLLWSIDRSERIDGLYELRNGVLHKQAADIDLRGWPEGDPEKYHPEHEDAFNRGAWFMGVFKGETLLAAVGLDSLPLGPQGDWRQLFFLHVSQSLRGQGMGVWLLDQAKKQAVEWGAKAVYASATPSVNTVDFYRAHGFEIAPEPDARLFELDPEDIHLLCCLE</sequence>
<evidence type="ECO:0000313" key="2">
    <source>
        <dbReference type="EMBL" id="ASR88365.1"/>
    </source>
</evidence>
<evidence type="ECO:0000313" key="3">
    <source>
        <dbReference type="Proteomes" id="UP000214561"/>
    </source>
</evidence>
<reference evidence="2 3" key="1">
    <citation type="submission" date="2017-05" db="EMBL/GenBank/DDBJ databases">
        <authorList>
            <person name="Qiu J.G."/>
            <person name="He J."/>
        </authorList>
    </citation>
    <scope>NUCLEOTIDE SEQUENCE [LARGE SCALE GENOMIC DNA]</scope>
    <source>
        <strain evidence="2 3">JQ135</strain>
    </source>
</reference>
<protein>
    <recommendedName>
        <fullName evidence="1">N-acetyltransferase domain-containing protein</fullName>
    </recommendedName>
</protein>
<dbReference type="InterPro" id="IPR016181">
    <property type="entry name" value="Acyl_CoA_acyltransferase"/>
</dbReference>
<dbReference type="KEGG" id="afq:AFA_02205"/>
<dbReference type="Proteomes" id="UP000214561">
    <property type="component" value="Chromosome"/>
</dbReference>
<dbReference type="AlphaFoldDB" id="A0AB33CP70"/>
<dbReference type="EMBL" id="CP021641">
    <property type="protein sequence ID" value="ASR88365.1"/>
    <property type="molecule type" value="Genomic_DNA"/>
</dbReference>
<feature type="domain" description="N-acetyltransferase" evidence="1">
    <location>
        <begin position="46"/>
        <end position="220"/>
    </location>
</feature>
<accession>A0AB33CP70</accession>
<dbReference type="InterPro" id="IPR000182">
    <property type="entry name" value="GNAT_dom"/>
</dbReference>
<evidence type="ECO:0000259" key="1">
    <source>
        <dbReference type="PROSITE" id="PS51186"/>
    </source>
</evidence>
<dbReference type="CDD" id="cd04301">
    <property type="entry name" value="NAT_SF"/>
    <property type="match status" value="1"/>
</dbReference>
<dbReference type="Gene3D" id="3.40.630.30">
    <property type="match status" value="1"/>
</dbReference>